<dbReference type="Pfam" id="PF01694">
    <property type="entry name" value="Rhomboid"/>
    <property type="match status" value="1"/>
</dbReference>
<evidence type="ECO:0000256" key="5">
    <source>
        <dbReference type="ARBA" id="ARBA00022989"/>
    </source>
</evidence>
<dbReference type="PATRIC" id="fig|740709.3.peg.2130"/>
<dbReference type="Pfam" id="PF12122">
    <property type="entry name" value="Rhomboid_N"/>
    <property type="match status" value="1"/>
</dbReference>
<evidence type="ECO:0000256" key="4">
    <source>
        <dbReference type="ARBA" id="ARBA00022801"/>
    </source>
</evidence>
<evidence type="ECO:0000256" key="1">
    <source>
        <dbReference type="ARBA" id="ARBA00004141"/>
    </source>
</evidence>
<evidence type="ECO:0000313" key="11">
    <source>
        <dbReference type="Proteomes" id="UP000014115"/>
    </source>
</evidence>
<feature type="transmembrane region" description="Helical" evidence="7">
    <location>
        <begin position="193"/>
        <end position="211"/>
    </location>
</feature>
<dbReference type="eggNOG" id="COG0705">
    <property type="taxonomic scope" value="Bacteria"/>
</dbReference>
<evidence type="ECO:0000256" key="7">
    <source>
        <dbReference type="SAM" id="Phobius"/>
    </source>
</evidence>
<reference evidence="10 11" key="1">
    <citation type="journal article" date="2012" name="J. Bacteriol.">
        <title>Genome Sequence of Idiomarina xiamenensis Type Strain 10-D-4.</title>
        <authorList>
            <person name="Lai Q."/>
            <person name="Wang L."/>
            <person name="Wang W."/>
            <person name="Shao Z."/>
        </authorList>
    </citation>
    <scope>NUCLEOTIDE SEQUENCE [LARGE SCALE GENOMIC DNA]</scope>
    <source>
        <strain evidence="10 11">10-D-4</strain>
    </source>
</reference>
<keyword evidence="3 7" id="KW-0812">Transmembrane</keyword>
<keyword evidence="11" id="KW-1185">Reference proteome</keyword>
<dbReference type="PANTHER" id="PTHR43731:SF14">
    <property type="entry name" value="PRESENILIN-ASSOCIATED RHOMBOID-LIKE PROTEIN, MITOCHONDRIAL"/>
    <property type="match status" value="1"/>
</dbReference>
<gene>
    <name evidence="10" type="ORF">A10D4_10536</name>
</gene>
<dbReference type="GO" id="GO:0016020">
    <property type="term" value="C:membrane"/>
    <property type="evidence" value="ECO:0007669"/>
    <property type="project" value="UniProtKB-SubCell"/>
</dbReference>
<sequence length="275" mass="31353">MKKLLASRDQAWVNQVYQVLHQRGIPINVSERGEQLEIWVIESSYYALAKATLDEYKADPSRFQSTIDNANSRSQSPSLVHNLLRQAGWFTIAYAAVAVLIYLLMQTPMADDVIRYLRISDYFDHVEWSQPWRLLTPALLHFSATHIVFNVFWWWYLGGRLERYIGSQWLIAVFVFSAICSNIMQFYVGGPFFGGLSGVVYGLLGFFWIYSFGRRTPLWLPPAVIGFLLIWLVIGYTDLLWVNVANTAHLAGLISGCIAGAIVRILNPKPRQTAL</sequence>
<evidence type="ECO:0000259" key="9">
    <source>
        <dbReference type="Pfam" id="PF12122"/>
    </source>
</evidence>
<feature type="transmembrane region" description="Helical" evidence="7">
    <location>
        <begin position="138"/>
        <end position="157"/>
    </location>
</feature>
<keyword evidence="4" id="KW-0378">Hydrolase</keyword>
<dbReference type="OrthoDB" id="9778341at2"/>
<organism evidence="10 11">
    <name type="scientific">Idiomarina xiamenensis 10-D-4</name>
    <dbReference type="NCBI Taxonomy" id="740709"/>
    <lineage>
        <taxon>Bacteria</taxon>
        <taxon>Pseudomonadati</taxon>
        <taxon>Pseudomonadota</taxon>
        <taxon>Gammaproteobacteria</taxon>
        <taxon>Alteromonadales</taxon>
        <taxon>Idiomarinaceae</taxon>
        <taxon>Idiomarina</taxon>
    </lineage>
</organism>
<dbReference type="STRING" id="740709.A10D4_10536"/>
<dbReference type="SUPFAM" id="SSF144091">
    <property type="entry name" value="Rhomboid-like"/>
    <property type="match status" value="1"/>
</dbReference>
<proteinExistence type="inferred from homology"/>
<dbReference type="AlphaFoldDB" id="K2K1A1"/>
<feature type="transmembrane region" description="Helical" evidence="7">
    <location>
        <begin position="87"/>
        <end position="105"/>
    </location>
</feature>
<evidence type="ECO:0000256" key="2">
    <source>
        <dbReference type="ARBA" id="ARBA00009045"/>
    </source>
</evidence>
<evidence type="ECO:0000256" key="3">
    <source>
        <dbReference type="ARBA" id="ARBA00022692"/>
    </source>
</evidence>
<feature type="transmembrane region" description="Helical" evidence="7">
    <location>
        <begin position="218"/>
        <end position="236"/>
    </location>
</feature>
<feature type="domain" description="Peptidase S54 GlpG peptidase N-terminal" evidence="9">
    <location>
        <begin position="1"/>
        <end position="62"/>
    </location>
</feature>
<dbReference type="GO" id="GO:0004252">
    <property type="term" value="F:serine-type endopeptidase activity"/>
    <property type="evidence" value="ECO:0007669"/>
    <property type="project" value="InterPro"/>
</dbReference>
<comment type="caution">
    <text evidence="10">The sequence shown here is derived from an EMBL/GenBank/DDBJ whole genome shotgun (WGS) entry which is preliminary data.</text>
</comment>
<comment type="subcellular location">
    <subcellularLocation>
        <location evidence="1">Membrane</location>
        <topology evidence="1">Multi-pass membrane protein</topology>
    </subcellularLocation>
</comment>
<dbReference type="Gene3D" id="1.20.1540.10">
    <property type="entry name" value="Rhomboid-like"/>
    <property type="match status" value="1"/>
</dbReference>
<keyword evidence="5 7" id="KW-1133">Transmembrane helix</keyword>
<dbReference type="InterPro" id="IPR035952">
    <property type="entry name" value="Rhomboid-like_sf"/>
</dbReference>
<feature type="transmembrane region" description="Helical" evidence="7">
    <location>
        <begin position="169"/>
        <end position="187"/>
    </location>
</feature>
<dbReference type="Proteomes" id="UP000014115">
    <property type="component" value="Unassembled WGS sequence"/>
</dbReference>
<accession>K2K1A1</accession>
<dbReference type="PANTHER" id="PTHR43731">
    <property type="entry name" value="RHOMBOID PROTEASE"/>
    <property type="match status" value="1"/>
</dbReference>
<feature type="domain" description="Peptidase S54 rhomboid" evidence="8">
    <location>
        <begin position="130"/>
        <end position="263"/>
    </location>
</feature>
<dbReference type="InterPro" id="IPR022732">
    <property type="entry name" value="Peptidase_S54_GlpG_N"/>
</dbReference>
<comment type="similarity">
    <text evidence="2">Belongs to the peptidase S54 family.</text>
</comment>
<dbReference type="InterPro" id="IPR050925">
    <property type="entry name" value="Rhomboid_protease_S54"/>
</dbReference>
<feature type="transmembrane region" description="Helical" evidence="7">
    <location>
        <begin position="248"/>
        <end position="266"/>
    </location>
</feature>
<dbReference type="EMBL" id="AMRG01000013">
    <property type="protein sequence ID" value="EKE81508.1"/>
    <property type="molecule type" value="Genomic_DNA"/>
</dbReference>
<protein>
    <submittedName>
        <fullName evidence="10">Membrane serine peptidase</fullName>
    </submittedName>
</protein>
<name>K2K1A1_9GAMM</name>
<keyword evidence="6 7" id="KW-0472">Membrane</keyword>
<dbReference type="InterPro" id="IPR022764">
    <property type="entry name" value="Peptidase_S54_rhomboid_dom"/>
</dbReference>
<dbReference type="RefSeq" id="WP_008489431.1">
    <property type="nucleotide sequence ID" value="NZ_AMRG01000013.1"/>
</dbReference>
<evidence type="ECO:0000256" key="6">
    <source>
        <dbReference type="ARBA" id="ARBA00023136"/>
    </source>
</evidence>
<evidence type="ECO:0000313" key="10">
    <source>
        <dbReference type="EMBL" id="EKE81508.1"/>
    </source>
</evidence>
<evidence type="ECO:0000259" key="8">
    <source>
        <dbReference type="Pfam" id="PF01694"/>
    </source>
</evidence>